<evidence type="ECO:0000256" key="5">
    <source>
        <dbReference type="ARBA" id="ARBA00023136"/>
    </source>
</evidence>
<evidence type="ECO:0000313" key="8">
    <source>
        <dbReference type="EMBL" id="PJJ82007.1"/>
    </source>
</evidence>
<protein>
    <submittedName>
        <fullName evidence="8">Cytochrome c biogenesis protein CcdA</fullName>
    </submittedName>
</protein>
<gene>
    <name evidence="8" type="ORF">CLV85_1193</name>
</gene>
<evidence type="ECO:0000259" key="7">
    <source>
        <dbReference type="Pfam" id="PF02683"/>
    </source>
</evidence>
<dbReference type="Pfam" id="PF02683">
    <property type="entry name" value="DsbD_TM"/>
    <property type="match status" value="1"/>
</dbReference>
<comment type="similarity">
    <text evidence="2">Belongs to the DsbD family.</text>
</comment>
<keyword evidence="9" id="KW-1185">Reference proteome</keyword>
<evidence type="ECO:0000256" key="3">
    <source>
        <dbReference type="ARBA" id="ARBA00022692"/>
    </source>
</evidence>
<accession>A0A2M9D8F7</accession>
<evidence type="ECO:0000313" key="9">
    <source>
        <dbReference type="Proteomes" id="UP000231742"/>
    </source>
</evidence>
<dbReference type="AlphaFoldDB" id="A0A2M9D8F7"/>
<evidence type="ECO:0000256" key="4">
    <source>
        <dbReference type="ARBA" id="ARBA00022989"/>
    </source>
</evidence>
<dbReference type="Proteomes" id="UP000231742">
    <property type="component" value="Unassembled WGS sequence"/>
</dbReference>
<dbReference type="GO" id="GO:0017004">
    <property type="term" value="P:cytochrome complex assembly"/>
    <property type="evidence" value="ECO:0007669"/>
    <property type="project" value="InterPro"/>
</dbReference>
<dbReference type="InterPro" id="IPR003834">
    <property type="entry name" value="Cyt_c_assmbl_TM_dom"/>
</dbReference>
<feature type="domain" description="Cytochrome C biogenesis protein transmembrane" evidence="7">
    <location>
        <begin position="4"/>
        <end position="218"/>
    </location>
</feature>
<evidence type="ECO:0000256" key="1">
    <source>
        <dbReference type="ARBA" id="ARBA00004141"/>
    </source>
</evidence>
<feature type="transmembrane region" description="Helical" evidence="6">
    <location>
        <begin position="203"/>
        <end position="223"/>
    </location>
</feature>
<reference evidence="8 9" key="1">
    <citation type="submission" date="2017-11" db="EMBL/GenBank/DDBJ databases">
        <title>Genomic Encyclopedia of Archaeal and Bacterial Type Strains, Phase II (KMG-II): From Individual Species to Whole Genera.</title>
        <authorList>
            <person name="Goeker M."/>
        </authorList>
    </citation>
    <scope>NUCLEOTIDE SEQUENCE [LARGE SCALE GENOMIC DNA]</scope>
    <source>
        <strain evidence="8 9">DSM 16400</strain>
    </source>
</reference>
<keyword evidence="3 6" id="KW-0812">Transmembrane</keyword>
<feature type="transmembrane region" description="Helical" evidence="6">
    <location>
        <begin position="166"/>
        <end position="191"/>
    </location>
</feature>
<keyword evidence="4 6" id="KW-1133">Transmembrane helix</keyword>
<organism evidence="8 9">
    <name type="scientific">Salinibacterium amurskyense</name>
    <dbReference type="NCBI Taxonomy" id="205941"/>
    <lineage>
        <taxon>Bacteria</taxon>
        <taxon>Bacillati</taxon>
        <taxon>Actinomycetota</taxon>
        <taxon>Actinomycetes</taxon>
        <taxon>Micrococcales</taxon>
        <taxon>Microbacteriaceae</taxon>
        <taxon>Salinibacterium</taxon>
    </lineage>
</organism>
<name>A0A2M9D8F7_9MICO</name>
<dbReference type="OrthoDB" id="9811352at2"/>
<comment type="caution">
    <text evidence="8">The sequence shown here is derived from an EMBL/GenBank/DDBJ whole genome shotgun (WGS) entry which is preliminary data.</text>
</comment>
<dbReference type="EMBL" id="PGFH01000001">
    <property type="protein sequence ID" value="PJJ82007.1"/>
    <property type="molecule type" value="Genomic_DNA"/>
</dbReference>
<evidence type="ECO:0000256" key="6">
    <source>
        <dbReference type="SAM" id="Phobius"/>
    </source>
</evidence>
<feature type="transmembrane region" description="Helical" evidence="6">
    <location>
        <begin position="80"/>
        <end position="103"/>
    </location>
</feature>
<dbReference type="RefSeq" id="WP_100388642.1">
    <property type="nucleotide sequence ID" value="NZ_BMZU01000001.1"/>
</dbReference>
<proteinExistence type="inferred from homology"/>
<comment type="subcellular location">
    <subcellularLocation>
        <location evidence="1">Membrane</location>
        <topology evidence="1">Multi-pass membrane protein</topology>
    </subcellularLocation>
</comment>
<dbReference type="GO" id="GO:0016020">
    <property type="term" value="C:membrane"/>
    <property type="evidence" value="ECO:0007669"/>
    <property type="project" value="UniProtKB-SubCell"/>
</dbReference>
<sequence length="249" mass="26585">MLSLILLSFVAGILTVAAPCVLPLLPVIVGGSIVRTSSDAKVAERQWFRPVVIAVSLAGSVILFTLLLKATTALLGIPQFVWQVIAGGILIIFGLTLVFPALWERFMMATGIQNRTNAVMNRSYSRGGLGGDVMLGAALGPTFSSCSPTYALILATVLPVSFGEGLLYIVVYALGLAIALLMIAFLGQAFARKLGWLANPNGVFKRVVGIILLIVGLAVILGLDKQFQSYVLEQGWYDPIQRFEESITG</sequence>
<feature type="transmembrane region" description="Helical" evidence="6">
    <location>
        <begin position="47"/>
        <end position="68"/>
    </location>
</feature>
<dbReference type="PANTHER" id="PTHR31272:SF9">
    <property type="entry name" value="BLL1027 PROTEIN"/>
    <property type="match status" value="1"/>
</dbReference>
<dbReference type="InterPro" id="IPR051790">
    <property type="entry name" value="Cytochrome_c-biogenesis_DsbD"/>
</dbReference>
<dbReference type="PANTHER" id="PTHR31272">
    <property type="entry name" value="CYTOCHROME C-TYPE BIOGENESIS PROTEIN HI_1454-RELATED"/>
    <property type="match status" value="1"/>
</dbReference>
<evidence type="ECO:0000256" key="2">
    <source>
        <dbReference type="ARBA" id="ARBA00006143"/>
    </source>
</evidence>
<keyword evidence="5 6" id="KW-0472">Membrane</keyword>